<sequence>MSIISPLSFSPLLSHHLPRTFGSLITIHHLPHLVYTYICMRLRAELIGGQIRINID</sequence>
<reference evidence="1 2" key="1">
    <citation type="journal article" date="2020" name="Mol. Biol. Evol.">
        <title>Distinct Expression and Methylation Patterns for Genes with Different Fates following a Single Whole-Genome Duplication in Flowering Plants.</title>
        <authorList>
            <person name="Shi T."/>
            <person name="Rahmani R.S."/>
            <person name="Gugger P.F."/>
            <person name="Wang M."/>
            <person name="Li H."/>
            <person name="Zhang Y."/>
            <person name="Li Z."/>
            <person name="Wang Q."/>
            <person name="Van de Peer Y."/>
            <person name="Marchal K."/>
            <person name="Chen J."/>
        </authorList>
    </citation>
    <scope>NUCLEOTIDE SEQUENCE [LARGE SCALE GENOMIC DNA]</scope>
    <source>
        <tissue evidence="1">Leaf</tissue>
    </source>
</reference>
<proteinExistence type="predicted"/>
<organism evidence="1 2">
    <name type="scientific">Nelumbo nucifera</name>
    <name type="common">Sacred lotus</name>
    <dbReference type="NCBI Taxonomy" id="4432"/>
    <lineage>
        <taxon>Eukaryota</taxon>
        <taxon>Viridiplantae</taxon>
        <taxon>Streptophyta</taxon>
        <taxon>Embryophyta</taxon>
        <taxon>Tracheophyta</taxon>
        <taxon>Spermatophyta</taxon>
        <taxon>Magnoliopsida</taxon>
        <taxon>Proteales</taxon>
        <taxon>Nelumbonaceae</taxon>
        <taxon>Nelumbo</taxon>
    </lineage>
</organism>
<protein>
    <submittedName>
        <fullName evidence="1">Uncharacterized protein</fullName>
    </submittedName>
</protein>
<evidence type="ECO:0000313" key="1">
    <source>
        <dbReference type="EMBL" id="DAD22558.1"/>
    </source>
</evidence>
<dbReference type="EMBL" id="DUZY01000001">
    <property type="protein sequence ID" value="DAD22558.1"/>
    <property type="molecule type" value="Genomic_DNA"/>
</dbReference>
<dbReference type="Proteomes" id="UP000607653">
    <property type="component" value="Unassembled WGS sequence"/>
</dbReference>
<accession>A0A822XYT1</accession>
<keyword evidence="2" id="KW-1185">Reference proteome</keyword>
<comment type="caution">
    <text evidence="1">The sequence shown here is derived from an EMBL/GenBank/DDBJ whole genome shotgun (WGS) entry which is preliminary data.</text>
</comment>
<evidence type="ECO:0000313" key="2">
    <source>
        <dbReference type="Proteomes" id="UP000607653"/>
    </source>
</evidence>
<gene>
    <name evidence="1" type="ORF">HUJ06_024021</name>
</gene>
<name>A0A822XYT1_NELNU</name>
<dbReference type="AlphaFoldDB" id="A0A822XYT1"/>